<feature type="region of interest" description="Disordered" evidence="1">
    <location>
        <begin position="1"/>
        <end position="22"/>
    </location>
</feature>
<name>A0A078AY64_STYLE</name>
<keyword evidence="4" id="KW-1185">Reference proteome</keyword>
<dbReference type="OrthoDB" id="75724at2759"/>
<feature type="compositionally biased region" description="Polar residues" evidence="1">
    <location>
        <begin position="414"/>
        <end position="429"/>
    </location>
</feature>
<dbReference type="InParanoid" id="A0A078AY64"/>
<dbReference type="Gene3D" id="3.40.525.10">
    <property type="entry name" value="CRAL-TRIO lipid binding domain"/>
    <property type="match status" value="1"/>
</dbReference>
<dbReference type="PROSITE" id="PS50191">
    <property type="entry name" value="CRAL_TRIO"/>
    <property type="match status" value="1"/>
</dbReference>
<sequence length="527" mass="60798">MDQRESQQNVLKPEHPVFNTLSESSLPPLQAYYYNNPAKDRKVFDGWNNLSDFEILSLQKLRDAIDNDPRMKDIVPSNFPERDYLRFVQAYKFDIKKTVSALQAHFTWRISYLPCKLTQNAIKLIQQIQRQPEVATIENLQRALIFMMEYAKEHMYLPGHVENWNIIHNVNGLSIGDLPRKELTGVMQAVTDNYMYVLHKAWAVNCTKFQVMCWKVFEVFVDKETAEKIQFFREGNPADIVQSFHPSQLEKRFGGQAESPKVFWPPHFTSNEFGEDPTTQFTPEERQKIEEENPDLVRIPSRLLEQNKTPQKLTTMMDDNGSDVGDEHLNSVGKRQNINCTSFKIDVDTRKDNNNDRNQTESQGANLNDIRLSFKEFNTRIPQGSYHILHLNPAMVSVHSSKVFKVDELLGVRQQNSQETPQNSSSNRSGVDPTPRERFRKNLPPIRAQTMGEDLKQQEMRLFQQKPITLINDSAKKITVIEEEKIKIDSTQTTNEIANSSEINPRSKGIQSGEKKQGNAACCCLIF</sequence>
<feature type="domain" description="CRAL-TRIO" evidence="2">
    <location>
        <begin position="116"/>
        <end position="261"/>
    </location>
</feature>
<gene>
    <name evidence="3" type="primary">Contig11902.g12736</name>
    <name evidence="3" type="ORF">STYLEM_16211</name>
</gene>
<dbReference type="SMART" id="SM00516">
    <property type="entry name" value="SEC14"/>
    <property type="match status" value="1"/>
</dbReference>
<evidence type="ECO:0000259" key="2">
    <source>
        <dbReference type="PROSITE" id="PS50191"/>
    </source>
</evidence>
<dbReference type="SUPFAM" id="SSF52087">
    <property type="entry name" value="CRAL/TRIO domain"/>
    <property type="match status" value="1"/>
</dbReference>
<dbReference type="AlphaFoldDB" id="A0A078AY64"/>
<organism evidence="3 4">
    <name type="scientific">Stylonychia lemnae</name>
    <name type="common">Ciliate</name>
    <dbReference type="NCBI Taxonomy" id="5949"/>
    <lineage>
        <taxon>Eukaryota</taxon>
        <taxon>Sar</taxon>
        <taxon>Alveolata</taxon>
        <taxon>Ciliophora</taxon>
        <taxon>Intramacronucleata</taxon>
        <taxon>Spirotrichea</taxon>
        <taxon>Stichotrichia</taxon>
        <taxon>Sporadotrichida</taxon>
        <taxon>Oxytrichidae</taxon>
        <taxon>Stylonychinae</taxon>
        <taxon>Stylonychia</taxon>
    </lineage>
</organism>
<dbReference type="InterPro" id="IPR036865">
    <property type="entry name" value="CRAL-TRIO_dom_sf"/>
</dbReference>
<feature type="compositionally biased region" description="Polar residues" evidence="1">
    <location>
        <begin position="1"/>
        <end position="10"/>
    </location>
</feature>
<dbReference type="InterPro" id="IPR001251">
    <property type="entry name" value="CRAL-TRIO_dom"/>
</dbReference>
<dbReference type="PANTHER" id="PTHR46818:SF1">
    <property type="entry name" value="CHROMOSOME UNDETERMINED SCAFFOLD_125, WHOLE GENOME SHOTGUN SEQUENCE"/>
    <property type="match status" value="1"/>
</dbReference>
<feature type="region of interest" description="Disordered" evidence="1">
    <location>
        <begin position="414"/>
        <end position="444"/>
    </location>
</feature>
<dbReference type="PANTHER" id="PTHR46818">
    <property type="entry name" value="DOMAIN-CONTAINING PROTEIN, PUTATIVE-RELATED"/>
    <property type="match status" value="1"/>
</dbReference>
<reference evidence="3 4" key="1">
    <citation type="submission" date="2014-06" db="EMBL/GenBank/DDBJ databases">
        <authorList>
            <person name="Swart Estienne"/>
        </authorList>
    </citation>
    <scope>NUCLEOTIDE SEQUENCE [LARGE SCALE GENOMIC DNA]</scope>
    <source>
        <strain evidence="3 4">130c</strain>
    </source>
</reference>
<evidence type="ECO:0000313" key="3">
    <source>
        <dbReference type="EMBL" id="CDW87109.1"/>
    </source>
</evidence>
<accession>A0A078AY64</accession>
<proteinExistence type="predicted"/>
<evidence type="ECO:0000256" key="1">
    <source>
        <dbReference type="SAM" id="MobiDB-lite"/>
    </source>
</evidence>
<protein>
    <recommendedName>
        <fullName evidence="2">CRAL-TRIO domain-containing protein</fullName>
    </recommendedName>
</protein>
<dbReference type="CDD" id="cd00170">
    <property type="entry name" value="SEC14"/>
    <property type="match status" value="1"/>
</dbReference>
<dbReference type="EMBL" id="CCKQ01015288">
    <property type="protein sequence ID" value="CDW87109.1"/>
    <property type="molecule type" value="Genomic_DNA"/>
</dbReference>
<dbReference type="SUPFAM" id="SSF46938">
    <property type="entry name" value="CRAL/TRIO N-terminal domain"/>
    <property type="match status" value="1"/>
</dbReference>
<evidence type="ECO:0000313" key="4">
    <source>
        <dbReference type="Proteomes" id="UP000039865"/>
    </source>
</evidence>
<dbReference type="Pfam" id="PF00650">
    <property type="entry name" value="CRAL_TRIO"/>
    <property type="match status" value="1"/>
</dbReference>
<dbReference type="InterPro" id="IPR036273">
    <property type="entry name" value="CRAL/TRIO_N_dom_sf"/>
</dbReference>
<dbReference type="Proteomes" id="UP000039865">
    <property type="component" value="Unassembled WGS sequence"/>
</dbReference>